<dbReference type="InterPro" id="IPR024937">
    <property type="entry name" value="Domain_X"/>
</dbReference>
<dbReference type="Proteomes" id="UP001210211">
    <property type="component" value="Unassembled WGS sequence"/>
</dbReference>
<dbReference type="AlphaFoldDB" id="A0AAD6F0M9"/>
<gene>
    <name evidence="2" type="ORF">LUZ61_011851</name>
</gene>
<dbReference type="Pfam" id="PF01348">
    <property type="entry name" value="Intron_maturas2"/>
    <property type="match status" value="1"/>
</dbReference>
<keyword evidence="3" id="KW-1185">Reference proteome</keyword>
<proteinExistence type="predicted"/>
<evidence type="ECO:0000259" key="1">
    <source>
        <dbReference type="Pfam" id="PF01348"/>
    </source>
</evidence>
<dbReference type="GO" id="GO:0090615">
    <property type="term" value="P:mitochondrial mRNA processing"/>
    <property type="evidence" value="ECO:0007669"/>
    <property type="project" value="TreeGrafter"/>
</dbReference>
<organism evidence="2 3">
    <name type="scientific">Rhynchospora tenuis</name>
    <dbReference type="NCBI Taxonomy" id="198213"/>
    <lineage>
        <taxon>Eukaryota</taxon>
        <taxon>Viridiplantae</taxon>
        <taxon>Streptophyta</taxon>
        <taxon>Embryophyta</taxon>
        <taxon>Tracheophyta</taxon>
        <taxon>Spermatophyta</taxon>
        <taxon>Magnoliopsida</taxon>
        <taxon>Liliopsida</taxon>
        <taxon>Poales</taxon>
        <taxon>Cyperaceae</taxon>
        <taxon>Cyperoideae</taxon>
        <taxon>Rhynchosporeae</taxon>
        <taxon>Rhynchospora</taxon>
    </lineage>
</organism>
<evidence type="ECO:0000313" key="3">
    <source>
        <dbReference type="Proteomes" id="UP001210211"/>
    </source>
</evidence>
<dbReference type="GO" id="GO:0003964">
    <property type="term" value="F:RNA-directed DNA polymerase activity"/>
    <property type="evidence" value="ECO:0007669"/>
    <property type="project" value="TreeGrafter"/>
</dbReference>
<accession>A0AAD6F0M9</accession>
<name>A0AAD6F0M9_9POAL</name>
<dbReference type="PANTHER" id="PTHR33642">
    <property type="entry name" value="COX1/OXI3 INTRON 1 PROTEIN-RELATED"/>
    <property type="match status" value="1"/>
</dbReference>
<reference evidence="2 3" key="1">
    <citation type="journal article" date="2022" name="Cell">
        <title>Repeat-based holocentromeres influence genome architecture and karyotype evolution.</title>
        <authorList>
            <person name="Hofstatter P.G."/>
            <person name="Thangavel G."/>
            <person name="Lux T."/>
            <person name="Neumann P."/>
            <person name="Vondrak T."/>
            <person name="Novak P."/>
            <person name="Zhang M."/>
            <person name="Costa L."/>
            <person name="Castellani M."/>
            <person name="Scott A."/>
            <person name="Toegelov H."/>
            <person name="Fuchs J."/>
            <person name="Mata-Sucre Y."/>
            <person name="Dias Y."/>
            <person name="Vanzela A.L.L."/>
            <person name="Huettel B."/>
            <person name="Almeida C.C.S."/>
            <person name="Simkova H."/>
            <person name="Souza G."/>
            <person name="Pedrosa-Harand A."/>
            <person name="Macas J."/>
            <person name="Mayer K.F.X."/>
            <person name="Houben A."/>
            <person name="Marques A."/>
        </authorList>
    </citation>
    <scope>NUCLEOTIDE SEQUENCE [LARGE SCALE GENOMIC DNA]</scope>
    <source>
        <strain evidence="2">RhyTen1mFocal</strain>
    </source>
</reference>
<evidence type="ECO:0000313" key="2">
    <source>
        <dbReference type="EMBL" id="KAJ3708146.1"/>
    </source>
</evidence>
<dbReference type="GO" id="GO:0006315">
    <property type="term" value="P:homing of group II introns"/>
    <property type="evidence" value="ECO:0007669"/>
    <property type="project" value="TreeGrafter"/>
</dbReference>
<protein>
    <recommendedName>
        <fullName evidence="1">Domain X domain-containing protein</fullName>
    </recommendedName>
</protein>
<dbReference type="CDD" id="cd01651">
    <property type="entry name" value="RT_G2_intron"/>
    <property type="match status" value="1"/>
</dbReference>
<feature type="domain" description="Domain X" evidence="1">
    <location>
        <begin position="583"/>
        <end position="668"/>
    </location>
</feature>
<dbReference type="GO" id="GO:0005739">
    <property type="term" value="C:mitochondrion"/>
    <property type="evidence" value="ECO:0007669"/>
    <property type="project" value="TreeGrafter"/>
</dbReference>
<comment type="caution">
    <text evidence="2">The sequence shown here is derived from an EMBL/GenBank/DDBJ whole genome shotgun (WGS) entry which is preliminary data.</text>
</comment>
<dbReference type="EMBL" id="JAMRDG010000001">
    <property type="protein sequence ID" value="KAJ3708146.1"/>
    <property type="molecule type" value="Genomic_DNA"/>
</dbReference>
<sequence>MERRFHSLASLLKLCCTAKTSPYAGLLQGTCRTFSTHFLLQDVAEDLESTKPSQKINDQSVSLAKSLAILSEESLKRDKIRPLSRSEHKRLLELRIKKRVKAHYKNGKFHNIMENVIADADTLRDAYDIICLNSNVDLGSKREYSCFSSLSEELRNGGFDFEKNAVEFVAKSKVKESLVLPRLKLRIVQEAIRVILEVAFRPYFSKISHGCRSGRGHKSALNFISKEIGVPNWHFTIPLNKEVDRNMLSKLICEIEEKIDDPHLVSFILAMFEARVLNLAFGKFPKGYGLPQEGVLSPILMNIYLDAFDREFFKISMKYEALNLGRKYSMDGHSSNLRAWFRSQIKDKNEKLNHVPETGTTTRLYACRFMDEIFVAVFGSKEVSQNILSEIVDFLNSSLYLDVEHAVDKIEGREKFHGIQFAGALVRIAMENAAKVRAVHKLKDKVRLFASQKEVIWDAMNLRIGKKWLAYGLRRIKESEIKSLGLSTPLLDQISQYRKEGMKTDHWFKTLLKVWLQDINVKDEANEKVILSKYMAEPALPQDLKDAFHEFQKKASLYISTEDEVTHELLSDFQKVKEDCVLRVEAPLNFIKRSLNRYGLVNLEGHARHVPVLIFQDDELIINWFSGLVHRWVRWYSEFDNFEEIRVLITETVRMSCIRTLAAKYRIHEILIEKKFDIDQHFDTDIEMAQTDDVPIHDEALMYGISYSGLCALTLFRVKVPTRVFKCFVMGCSAESPSVYSICVKEKQRFPGWKTGFSPSIHWSLNRKRVGICNKHVKDLYLGNISLQSIEFGALTR</sequence>
<dbReference type="PANTHER" id="PTHR33642:SF3">
    <property type="entry name" value="NUCLEAR INTRON MATURASE 4, MITOCHONDRIAL"/>
    <property type="match status" value="1"/>
</dbReference>